<gene>
    <name evidence="2" type="ORF">L1049_011450</name>
</gene>
<dbReference type="EMBL" id="JBBPBK010000006">
    <property type="protein sequence ID" value="KAK9283214.1"/>
    <property type="molecule type" value="Genomic_DNA"/>
</dbReference>
<dbReference type="AlphaFoldDB" id="A0AAP0RRT9"/>
<protein>
    <submittedName>
        <fullName evidence="2">Uncharacterized protein</fullName>
    </submittedName>
</protein>
<keyword evidence="1" id="KW-0732">Signal</keyword>
<comment type="caution">
    <text evidence="2">The sequence shown here is derived from an EMBL/GenBank/DDBJ whole genome shotgun (WGS) entry which is preliminary data.</text>
</comment>
<organism evidence="2 3">
    <name type="scientific">Liquidambar formosana</name>
    <name type="common">Formosan gum</name>
    <dbReference type="NCBI Taxonomy" id="63359"/>
    <lineage>
        <taxon>Eukaryota</taxon>
        <taxon>Viridiplantae</taxon>
        <taxon>Streptophyta</taxon>
        <taxon>Embryophyta</taxon>
        <taxon>Tracheophyta</taxon>
        <taxon>Spermatophyta</taxon>
        <taxon>Magnoliopsida</taxon>
        <taxon>eudicotyledons</taxon>
        <taxon>Gunneridae</taxon>
        <taxon>Pentapetalae</taxon>
        <taxon>Saxifragales</taxon>
        <taxon>Altingiaceae</taxon>
        <taxon>Liquidambar</taxon>
    </lineage>
</organism>
<feature type="chain" id="PRO_5042922720" evidence="1">
    <location>
        <begin position="20"/>
        <end position="133"/>
    </location>
</feature>
<dbReference type="Proteomes" id="UP001415857">
    <property type="component" value="Unassembled WGS sequence"/>
</dbReference>
<proteinExistence type="predicted"/>
<name>A0AAP0RRT9_LIQFO</name>
<feature type="signal peptide" evidence="1">
    <location>
        <begin position="1"/>
        <end position="19"/>
    </location>
</feature>
<evidence type="ECO:0000313" key="2">
    <source>
        <dbReference type="EMBL" id="KAK9283214.1"/>
    </source>
</evidence>
<evidence type="ECO:0000313" key="3">
    <source>
        <dbReference type="Proteomes" id="UP001415857"/>
    </source>
</evidence>
<evidence type="ECO:0000256" key="1">
    <source>
        <dbReference type="SAM" id="SignalP"/>
    </source>
</evidence>
<sequence length="133" mass="14782">MWCTFHASSLLWFIPITNQQRRDSGIANRLIVGACYATGDFSYRFLRSTMPSPSEHPIATAMAGDLRSAMAIVGLEGEMRWGFGLGERRERNTNSSLLSSPTVEGLCAVELIGEIDASSWEGEREERRNVLPD</sequence>
<reference evidence="2 3" key="1">
    <citation type="journal article" date="2024" name="Plant J.">
        <title>Genome sequences and population genomics reveal climatic adaptation and genomic divergence between two closely related sweetgum species.</title>
        <authorList>
            <person name="Xu W.Q."/>
            <person name="Ren C.Q."/>
            <person name="Zhang X.Y."/>
            <person name="Comes H.P."/>
            <person name="Liu X.H."/>
            <person name="Li Y.G."/>
            <person name="Kettle C.J."/>
            <person name="Jalonen R."/>
            <person name="Gaisberger H."/>
            <person name="Ma Y.Z."/>
            <person name="Qiu Y.X."/>
        </authorList>
    </citation>
    <scope>NUCLEOTIDE SEQUENCE [LARGE SCALE GENOMIC DNA]</scope>
    <source>
        <strain evidence="2">Hangzhou</strain>
    </source>
</reference>
<accession>A0AAP0RRT9</accession>
<keyword evidence="3" id="KW-1185">Reference proteome</keyword>